<evidence type="ECO:0000256" key="5">
    <source>
        <dbReference type="ARBA" id="ARBA00022525"/>
    </source>
</evidence>
<evidence type="ECO:0000313" key="9">
    <source>
        <dbReference type="EMBL" id="MBB3973528.1"/>
    </source>
</evidence>
<dbReference type="AlphaFoldDB" id="A0A7W6D5H8"/>
<dbReference type="NCBIfam" id="TIGR02492">
    <property type="entry name" value="flgK_ends"/>
    <property type="match status" value="1"/>
</dbReference>
<dbReference type="GO" id="GO:0009424">
    <property type="term" value="C:bacterial-type flagellum hook"/>
    <property type="evidence" value="ECO:0007669"/>
    <property type="project" value="InterPro"/>
</dbReference>
<accession>A0A7W6D5H8</accession>
<keyword evidence="10" id="KW-1185">Reference proteome</keyword>
<reference evidence="9 10" key="1">
    <citation type="submission" date="2020-08" db="EMBL/GenBank/DDBJ databases">
        <title>Genomic Encyclopedia of Type Strains, Phase IV (KMG-IV): sequencing the most valuable type-strain genomes for metagenomic binning, comparative biology and taxonomic classification.</title>
        <authorList>
            <person name="Goeker M."/>
        </authorList>
    </citation>
    <scope>NUCLEOTIDE SEQUENCE [LARGE SCALE GENOMIC DNA]</scope>
    <source>
        <strain evidence="9 10">DSM 25481</strain>
    </source>
</reference>
<evidence type="ECO:0000256" key="2">
    <source>
        <dbReference type="ARBA" id="ARBA00004613"/>
    </source>
</evidence>
<dbReference type="Pfam" id="PF06429">
    <property type="entry name" value="Flg_bbr_C"/>
    <property type="match status" value="1"/>
</dbReference>
<evidence type="ECO:0000259" key="7">
    <source>
        <dbReference type="Pfam" id="PF06429"/>
    </source>
</evidence>
<dbReference type="InterPro" id="IPR002371">
    <property type="entry name" value="FlgK"/>
</dbReference>
<sequence>MGLSSALGAALSGLKASQSGLDLVAANVANAGSPGYTKKTLVTEQAVAGGVTVGVRADDVRRELDVYLQRQLRTETAGASYAATRANYLDRLQSVFGTPGGDLSLDTVAQGFASALDALVASPDDQSARSNVLSQAQIFAQTLNAASSSVQELRGQADRAMSAGVDRANEALKSIESLTAQIARAIAQGQSTAALEDQRDQAIDTLSSLMDVKVEDLGAGQIRVKTQSGLSLYDGQASTLQFQPSSTIVPQAQYASDAAASSLGTITLVRPSGYSVDLLASGQLRSGELRALADLRDKTLPQAQTQLDELASSLAQALGSNVTSVSPTAGGVDLTTQGALPGDRLSVTYSDGGATRSVTIVNVGDASKLPLADGLTADPNDTVIGIDFSSPTAAADLNAALAAKGIGLGAAANADGFRFTSNAPGLSISAGSSRITATSLSGGGLALPVFVDGAGGDPYSNSLDGGAQRTGFAGRIAVNPDLLDDPEALTRYAGGAASGDDARPAFLRDALAARTSFRADTGLGGAASPFTGSVVEFAGGVINMQASASAAATRIADGQSLVVSALTDRFSESSGVDTDEEMGKLIQLQTAYSANARVITAVREMLDMLMNV</sequence>
<gene>
    <name evidence="9" type="ORF">GGR24_002198</name>
</gene>
<evidence type="ECO:0000256" key="4">
    <source>
        <dbReference type="ARBA" id="ARBA00016244"/>
    </source>
</evidence>
<comment type="caution">
    <text evidence="9">The sequence shown here is derived from an EMBL/GenBank/DDBJ whole genome shotgun (WGS) entry which is preliminary data.</text>
</comment>
<evidence type="ECO:0000256" key="6">
    <source>
        <dbReference type="ARBA" id="ARBA00023143"/>
    </source>
</evidence>
<dbReference type="Pfam" id="PF22638">
    <property type="entry name" value="FlgK_D1"/>
    <property type="match status" value="1"/>
</dbReference>
<evidence type="ECO:0000259" key="8">
    <source>
        <dbReference type="Pfam" id="PF22638"/>
    </source>
</evidence>
<dbReference type="PANTHER" id="PTHR30033:SF1">
    <property type="entry name" value="FLAGELLAR HOOK-ASSOCIATED PROTEIN 1"/>
    <property type="match status" value="1"/>
</dbReference>
<proteinExistence type="inferred from homology"/>
<dbReference type="InterPro" id="IPR053927">
    <property type="entry name" value="FlgK_helical"/>
</dbReference>
<keyword evidence="5" id="KW-0964">Secreted</keyword>
<organism evidence="9 10">
    <name type="scientific">Hansschlegelia beijingensis</name>
    <dbReference type="NCBI Taxonomy" id="1133344"/>
    <lineage>
        <taxon>Bacteria</taxon>
        <taxon>Pseudomonadati</taxon>
        <taxon>Pseudomonadota</taxon>
        <taxon>Alphaproteobacteria</taxon>
        <taxon>Hyphomicrobiales</taxon>
        <taxon>Methylopilaceae</taxon>
        <taxon>Hansschlegelia</taxon>
    </lineage>
</organism>
<dbReference type="SUPFAM" id="SSF64518">
    <property type="entry name" value="Phase 1 flagellin"/>
    <property type="match status" value="1"/>
</dbReference>
<evidence type="ECO:0000256" key="1">
    <source>
        <dbReference type="ARBA" id="ARBA00004365"/>
    </source>
</evidence>
<keyword evidence="9" id="KW-0966">Cell projection</keyword>
<dbReference type="Proteomes" id="UP000528964">
    <property type="component" value="Unassembled WGS sequence"/>
</dbReference>
<keyword evidence="9" id="KW-0969">Cilium</keyword>
<comment type="subcellular location">
    <subcellularLocation>
        <location evidence="1">Bacterial flagellum</location>
    </subcellularLocation>
    <subcellularLocation>
        <location evidence="2">Secreted</location>
    </subcellularLocation>
</comment>
<keyword evidence="6" id="KW-0975">Bacterial flagellum</keyword>
<feature type="domain" description="Flagellar hook-associated protein FlgK helical" evidence="8">
    <location>
        <begin position="89"/>
        <end position="318"/>
    </location>
</feature>
<dbReference type="GO" id="GO:0005198">
    <property type="term" value="F:structural molecule activity"/>
    <property type="evidence" value="ECO:0007669"/>
    <property type="project" value="InterPro"/>
</dbReference>
<dbReference type="PANTHER" id="PTHR30033">
    <property type="entry name" value="FLAGELLAR HOOK-ASSOCIATED PROTEIN 1"/>
    <property type="match status" value="1"/>
</dbReference>
<dbReference type="RefSeq" id="WP_183395391.1">
    <property type="nucleotide sequence ID" value="NZ_JACIDR010000003.1"/>
</dbReference>
<dbReference type="InterPro" id="IPR010930">
    <property type="entry name" value="Flg_bb/hook_C_dom"/>
</dbReference>
<dbReference type="GO" id="GO:0044780">
    <property type="term" value="P:bacterial-type flagellum assembly"/>
    <property type="evidence" value="ECO:0007669"/>
    <property type="project" value="InterPro"/>
</dbReference>
<comment type="similarity">
    <text evidence="3">Belongs to the flagella basal body rod proteins family.</text>
</comment>
<evidence type="ECO:0000256" key="3">
    <source>
        <dbReference type="ARBA" id="ARBA00009677"/>
    </source>
</evidence>
<dbReference type="EMBL" id="JACIDR010000003">
    <property type="protein sequence ID" value="MBB3973528.1"/>
    <property type="molecule type" value="Genomic_DNA"/>
</dbReference>
<name>A0A7W6D5H8_9HYPH</name>
<protein>
    <recommendedName>
        <fullName evidence="4">Flagellar hook-associated protein 1</fullName>
    </recommendedName>
</protein>
<dbReference type="GO" id="GO:0005576">
    <property type="term" value="C:extracellular region"/>
    <property type="evidence" value="ECO:0007669"/>
    <property type="project" value="UniProtKB-SubCell"/>
</dbReference>
<keyword evidence="9" id="KW-0282">Flagellum</keyword>
<evidence type="ECO:0000313" key="10">
    <source>
        <dbReference type="Proteomes" id="UP000528964"/>
    </source>
</evidence>
<feature type="domain" description="Flagellar basal-body/hook protein C-terminal" evidence="7">
    <location>
        <begin position="570"/>
        <end position="611"/>
    </location>
</feature>